<feature type="non-terminal residue" evidence="2">
    <location>
        <position position="56"/>
    </location>
</feature>
<dbReference type="EMBL" id="JASAOG010000102">
    <property type="protein sequence ID" value="KAK0051619.1"/>
    <property type="molecule type" value="Genomic_DNA"/>
</dbReference>
<organism evidence="2 3">
    <name type="scientific">Biomphalaria pfeifferi</name>
    <name type="common">Bloodfluke planorb</name>
    <name type="synonym">Freshwater snail</name>
    <dbReference type="NCBI Taxonomy" id="112525"/>
    <lineage>
        <taxon>Eukaryota</taxon>
        <taxon>Metazoa</taxon>
        <taxon>Spiralia</taxon>
        <taxon>Lophotrochozoa</taxon>
        <taxon>Mollusca</taxon>
        <taxon>Gastropoda</taxon>
        <taxon>Heterobranchia</taxon>
        <taxon>Euthyneura</taxon>
        <taxon>Panpulmonata</taxon>
        <taxon>Hygrophila</taxon>
        <taxon>Lymnaeoidea</taxon>
        <taxon>Planorbidae</taxon>
        <taxon>Biomphalaria</taxon>
    </lineage>
</organism>
<name>A0AAD8F6A7_BIOPF</name>
<evidence type="ECO:0000256" key="1">
    <source>
        <dbReference type="SAM" id="MobiDB-lite"/>
    </source>
</evidence>
<feature type="non-terminal residue" evidence="2">
    <location>
        <position position="1"/>
    </location>
</feature>
<accession>A0AAD8F6A7</accession>
<evidence type="ECO:0000313" key="3">
    <source>
        <dbReference type="Proteomes" id="UP001233172"/>
    </source>
</evidence>
<proteinExistence type="predicted"/>
<protein>
    <submittedName>
        <fullName evidence="2">Uncharacterized protein</fullName>
    </submittedName>
</protein>
<gene>
    <name evidence="2" type="ORF">Bpfe_019008</name>
</gene>
<dbReference type="Proteomes" id="UP001233172">
    <property type="component" value="Unassembled WGS sequence"/>
</dbReference>
<feature type="compositionally biased region" description="Polar residues" evidence="1">
    <location>
        <begin position="1"/>
        <end position="12"/>
    </location>
</feature>
<reference evidence="2" key="2">
    <citation type="submission" date="2023-04" db="EMBL/GenBank/DDBJ databases">
        <authorList>
            <person name="Bu L."/>
            <person name="Lu L."/>
            <person name="Laidemitt M.R."/>
            <person name="Zhang S.M."/>
            <person name="Mutuku M."/>
            <person name="Mkoji G."/>
            <person name="Steinauer M."/>
            <person name="Loker E.S."/>
        </authorList>
    </citation>
    <scope>NUCLEOTIDE SEQUENCE</scope>
    <source>
        <strain evidence="2">KasaAsao</strain>
        <tissue evidence="2">Whole Snail</tissue>
    </source>
</reference>
<sequence length="56" mass="5961">SQINNIISPQHRLSQDGGAQDDRKSLDFCLDTLAYLAIGLRFDGCGDGNAVGAPVR</sequence>
<evidence type="ECO:0000313" key="2">
    <source>
        <dbReference type="EMBL" id="KAK0051619.1"/>
    </source>
</evidence>
<reference evidence="2" key="1">
    <citation type="journal article" date="2023" name="PLoS Negl. Trop. Dis.">
        <title>A genome sequence for Biomphalaria pfeifferi, the major vector snail for the human-infecting parasite Schistosoma mansoni.</title>
        <authorList>
            <person name="Bu L."/>
            <person name="Lu L."/>
            <person name="Laidemitt M.R."/>
            <person name="Zhang S.M."/>
            <person name="Mutuku M."/>
            <person name="Mkoji G."/>
            <person name="Steinauer M."/>
            <person name="Loker E.S."/>
        </authorList>
    </citation>
    <scope>NUCLEOTIDE SEQUENCE</scope>
    <source>
        <strain evidence="2">KasaAsao</strain>
    </source>
</reference>
<keyword evidence="3" id="KW-1185">Reference proteome</keyword>
<feature type="region of interest" description="Disordered" evidence="1">
    <location>
        <begin position="1"/>
        <end position="22"/>
    </location>
</feature>
<dbReference type="AlphaFoldDB" id="A0AAD8F6A7"/>
<comment type="caution">
    <text evidence="2">The sequence shown here is derived from an EMBL/GenBank/DDBJ whole genome shotgun (WGS) entry which is preliminary data.</text>
</comment>